<evidence type="ECO:0000256" key="2">
    <source>
        <dbReference type="ARBA" id="ARBA00007879"/>
    </source>
</evidence>
<evidence type="ECO:0000256" key="6">
    <source>
        <dbReference type="ARBA" id="ARBA00023004"/>
    </source>
</evidence>
<keyword evidence="4" id="KW-0223">Dioxygenase</keyword>
<protein>
    <submittedName>
        <fullName evidence="10">Uncharacterized protein LOC103327594</fullName>
    </submittedName>
</protein>
<evidence type="ECO:0000313" key="9">
    <source>
        <dbReference type="Proteomes" id="UP000694861"/>
    </source>
</evidence>
<dbReference type="PANTHER" id="PTHR16557">
    <property type="entry name" value="ALKYLATED DNA REPAIR PROTEIN ALKB-RELATED"/>
    <property type="match status" value="1"/>
</dbReference>
<dbReference type="Pfam" id="PF13532">
    <property type="entry name" value="2OG-FeII_Oxy_2"/>
    <property type="match status" value="1"/>
</dbReference>
<keyword evidence="3" id="KW-0479">Metal-binding</keyword>
<dbReference type="InterPro" id="IPR004574">
    <property type="entry name" value="Alkb"/>
</dbReference>
<keyword evidence="5" id="KW-0560">Oxidoreductase</keyword>
<dbReference type="Gene3D" id="2.60.120.590">
    <property type="entry name" value="Alpha-ketoglutarate-dependent dioxygenase AlkB-like"/>
    <property type="match status" value="1"/>
</dbReference>
<reference evidence="10" key="2">
    <citation type="submission" date="2025-08" db="UniProtKB">
        <authorList>
            <consortium name="RefSeq"/>
        </authorList>
    </citation>
    <scope>IDENTIFICATION</scope>
</reference>
<sequence length="523" mass="56874">MDNRGQARGSPRGGGFSADLGQARGSPRGGGFFVNRGQARGNPRGGRFSSNRGQARGNPRGDRHSPRTGGHPPLPNGPQAGAGTRGPFSNDCPGSKESWSNSEMESPQQMSPSSFSYHSEHKSAFSNSHRHKWHPSGTKDTLPRVESLKEGHESTESASVRPKDLKNSVVPDSSHEGDFPLGVERMHFGVDIPFHPSLNHSGNLHFGVGRMHIGETLSDMTGYGETSLASKSEASSGALPINSSVNITGHRNPELSEHSAFDLCPTKAGSGVTLKPPLLVQNRERRNEIKRSMEQQNGSVLESGMVLLKGYLSLSDQINIVKQCRALGLGPGGFYEPGYRDGAKLNLKMMCLGKNWDPEKSSYGDHRPIDGAKPPSIPVEFFRLVKSSIEESHSLIRKDSKVSNSESILPWMSPDICLVNFYSSSGRLGLHQDRDESAQSLDKGLPVVSFSIGDTAEFLYGNQRDVERANKVLLESGDVLIFGGKSRRVFHGVASIQPNTASKTLLEKTNIRPGRLNLTFRQY</sequence>
<feature type="region of interest" description="Disordered" evidence="7">
    <location>
        <begin position="1"/>
        <end position="177"/>
    </location>
</feature>
<feature type="compositionally biased region" description="Basic and acidic residues" evidence="7">
    <location>
        <begin position="141"/>
        <end position="166"/>
    </location>
</feature>
<evidence type="ECO:0000256" key="5">
    <source>
        <dbReference type="ARBA" id="ARBA00023002"/>
    </source>
</evidence>
<proteinExistence type="inferred from homology"/>
<evidence type="ECO:0000256" key="7">
    <source>
        <dbReference type="SAM" id="MobiDB-lite"/>
    </source>
</evidence>
<dbReference type="InterPro" id="IPR037151">
    <property type="entry name" value="AlkB-like_sf"/>
</dbReference>
<keyword evidence="9" id="KW-1185">Reference proteome</keyword>
<dbReference type="InterPro" id="IPR005123">
    <property type="entry name" value="Oxoglu/Fe-dep_dioxygenase_dom"/>
</dbReference>
<gene>
    <name evidence="10" type="primary">LOC103327594</name>
</gene>
<feature type="domain" description="Fe2OG dioxygenase" evidence="8">
    <location>
        <begin position="413"/>
        <end position="523"/>
    </location>
</feature>
<evidence type="ECO:0000256" key="1">
    <source>
        <dbReference type="ARBA" id="ARBA00001954"/>
    </source>
</evidence>
<dbReference type="RefSeq" id="XP_008228155.1">
    <property type="nucleotide sequence ID" value="XM_008229933.2"/>
</dbReference>
<comment type="similarity">
    <text evidence="2">Belongs to the alkB family.</text>
</comment>
<comment type="cofactor">
    <cofactor evidence="1">
        <name>Fe(2+)</name>
        <dbReference type="ChEBI" id="CHEBI:29033"/>
    </cofactor>
</comment>
<accession>A0ABM0NQ57</accession>
<organism evidence="9 10">
    <name type="scientific">Prunus mume</name>
    <name type="common">Japanese apricot</name>
    <name type="synonym">Armeniaca mume</name>
    <dbReference type="NCBI Taxonomy" id="102107"/>
    <lineage>
        <taxon>Eukaryota</taxon>
        <taxon>Viridiplantae</taxon>
        <taxon>Streptophyta</taxon>
        <taxon>Embryophyta</taxon>
        <taxon>Tracheophyta</taxon>
        <taxon>Spermatophyta</taxon>
        <taxon>Magnoliopsida</taxon>
        <taxon>eudicotyledons</taxon>
        <taxon>Gunneridae</taxon>
        <taxon>Pentapetalae</taxon>
        <taxon>rosids</taxon>
        <taxon>fabids</taxon>
        <taxon>Rosales</taxon>
        <taxon>Rosaceae</taxon>
        <taxon>Amygdaloideae</taxon>
        <taxon>Amygdaleae</taxon>
        <taxon>Prunus</taxon>
    </lineage>
</organism>
<dbReference type="InterPro" id="IPR027450">
    <property type="entry name" value="AlkB-like"/>
</dbReference>
<dbReference type="PANTHER" id="PTHR16557:SF2">
    <property type="entry name" value="NUCLEIC ACID DIOXYGENASE ALKBH1"/>
    <property type="match status" value="1"/>
</dbReference>
<evidence type="ECO:0000313" key="10">
    <source>
        <dbReference type="RefSeq" id="XP_008228155.1"/>
    </source>
</evidence>
<evidence type="ECO:0000256" key="3">
    <source>
        <dbReference type="ARBA" id="ARBA00022723"/>
    </source>
</evidence>
<dbReference type="PROSITE" id="PS51471">
    <property type="entry name" value="FE2OG_OXY"/>
    <property type="match status" value="1"/>
</dbReference>
<dbReference type="GeneID" id="103327594"/>
<evidence type="ECO:0000259" key="8">
    <source>
        <dbReference type="PROSITE" id="PS51471"/>
    </source>
</evidence>
<reference evidence="9" key="1">
    <citation type="journal article" date="2012" name="Nat. Commun.">
        <title>The genome of Prunus mume.</title>
        <authorList>
            <person name="Zhang Q."/>
            <person name="Chen W."/>
            <person name="Sun L."/>
            <person name="Zhao F."/>
            <person name="Huang B."/>
            <person name="Yang W."/>
            <person name="Tao Y."/>
            <person name="Wang J."/>
            <person name="Yuan Z."/>
            <person name="Fan G."/>
            <person name="Xing Z."/>
            <person name="Han C."/>
            <person name="Pan H."/>
            <person name="Zhong X."/>
            <person name="Shi W."/>
            <person name="Liang X."/>
            <person name="Du D."/>
            <person name="Sun F."/>
            <person name="Xu Z."/>
            <person name="Hao R."/>
            <person name="Lv T."/>
            <person name="Lv Y."/>
            <person name="Zheng Z."/>
            <person name="Sun M."/>
            <person name="Luo L."/>
            <person name="Cai M."/>
            <person name="Gao Y."/>
            <person name="Wang J."/>
            <person name="Yin Y."/>
            <person name="Xu X."/>
            <person name="Cheng T."/>
            <person name="Wang J."/>
        </authorList>
    </citation>
    <scope>NUCLEOTIDE SEQUENCE [LARGE SCALE GENOMIC DNA]</scope>
</reference>
<name>A0ABM0NQ57_PRUMU</name>
<dbReference type="SUPFAM" id="SSF51197">
    <property type="entry name" value="Clavaminate synthase-like"/>
    <property type="match status" value="1"/>
</dbReference>
<evidence type="ECO:0000256" key="4">
    <source>
        <dbReference type="ARBA" id="ARBA00022964"/>
    </source>
</evidence>
<dbReference type="Proteomes" id="UP000694861">
    <property type="component" value="Linkage group LG4"/>
</dbReference>
<feature type="compositionally biased region" description="Polar residues" evidence="7">
    <location>
        <begin position="97"/>
        <end position="117"/>
    </location>
</feature>
<keyword evidence="6" id="KW-0408">Iron</keyword>